<sequence>MIPIQNIYYMLAYAFKVLNQQGYKDLATEQFNNSAELCSAILSKSISIQLKRGLYRDYIMETDCLSTIRGKIDVSETIKSGSLYKNQMFCRYDNFSTNSYMNRIIKTTIELLLHSDISKTRKKELSKLLVFFADVESLDVNRINWNLQYNRNNQTYRMLISICFLVIKGLLLSNSNGKTKMLDIFDEQRMYRLYEKFIFEYFRKEFPDITVNSSQIHWQLDDGINTMLPVMQTDIMLSKDDKILIIDAKYYNRITLSRYGINTLHSGNLYQIFTYVKNKEYQMKDRPHEVSGMLLYAKTDEDILPDITYKMSGNKISVCTLDLNCDFNKIASQLNAIIEEYFG</sequence>
<evidence type="ECO:0000313" key="2">
    <source>
        <dbReference type="Proteomes" id="UP000243819"/>
    </source>
</evidence>
<name>A0A1I0AAA1_9FIRM</name>
<evidence type="ECO:0000313" key="1">
    <source>
        <dbReference type="EMBL" id="SES91138.1"/>
    </source>
</evidence>
<accession>A0A1I0AAA1</accession>
<dbReference type="EMBL" id="FOIF01000019">
    <property type="protein sequence ID" value="SES91138.1"/>
    <property type="molecule type" value="Genomic_DNA"/>
</dbReference>
<dbReference type="GO" id="GO:0009307">
    <property type="term" value="P:DNA restriction-modification system"/>
    <property type="evidence" value="ECO:0007669"/>
    <property type="project" value="InterPro"/>
</dbReference>
<dbReference type="Pfam" id="PF10117">
    <property type="entry name" value="McrBC"/>
    <property type="match status" value="1"/>
</dbReference>
<protein>
    <submittedName>
        <fullName evidence="1">5-methylcytosine-specific restriction enzyme subunit McrC</fullName>
    </submittedName>
</protein>
<dbReference type="InterPro" id="IPR014407">
    <property type="entry name" value="McrC_bac"/>
</dbReference>
<dbReference type="AlphaFoldDB" id="A0A1I0AAA1"/>
<dbReference type="STRING" id="1120990.SAMN03080614_10193"/>
<proteinExistence type="predicted"/>
<dbReference type="NCBIfam" id="NF007277">
    <property type="entry name" value="PRK09736.1"/>
    <property type="match status" value="1"/>
</dbReference>
<dbReference type="PIRSF" id="PIRSF003109">
    <property type="entry name" value="McrC"/>
    <property type="match status" value="1"/>
</dbReference>
<dbReference type="RefSeq" id="WP_091350408.1">
    <property type="nucleotide sequence ID" value="NZ_FOIF01000019.1"/>
</dbReference>
<dbReference type="OrthoDB" id="9786961at2"/>
<gene>
    <name evidence="1" type="ORF">SAMN03080614_10193</name>
</gene>
<dbReference type="Proteomes" id="UP000243819">
    <property type="component" value="Unassembled WGS sequence"/>
</dbReference>
<keyword evidence="2" id="KW-1185">Reference proteome</keyword>
<organism evidence="1 2">
    <name type="scientific">Anaerobranca gottschalkii DSM 13577</name>
    <dbReference type="NCBI Taxonomy" id="1120990"/>
    <lineage>
        <taxon>Bacteria</taxon>
        <taxon>Bacillati</taxon>
        <taxon>Bacillota</taxon>
        <taxon>Clostridia</taxon>
        <taxon>Eubacteriales</taxon>
        <taxon>Proteinivoracaceae</taxon>
        <taxon>Anaerobranca</taxon>
    </lineage>
</organism>
<reference evidence="2" key="1">
    <citation type="submission" date="2016-10" db="EMBL/GenBank/DDBJ databases">
        <authorList>
            <person name="Varghese N."/>
            <person name="Submissions S."/>
        </authorList>
    </citation>
    <scope>NUCLEOTIDE SEQUENCE [LARGE SCALE GENOMIC DNA]</scope>
    <source>
        <strain evidence="2">DSM 13577</strain>
    </source>
</reference>
<dbReference type="PANTHER" id="PTHR38733">
    <property type="entry name" value="PROTEIN MCRC"/>
    <property type="match status" value="1"/>
</dbReference>
<dbReference type="PANTHER" id="PTHR38733:SF1">
    <property type="entry name" value="TYPE IV METHYL-DIRECTED RESTRICTION ENZYME ECOKMCRBC"/>
    <property type="match status" value="1"/>
</dbReference>
<dbReference type="InterPro" id="IPR019292">
    <property type="entry name" value="McrC"/>
</dbReference>